<dbReference type="Gene3D" id="3.40.50.720">
    <property type="entry name" value="NAD(P)-binding Rossmann-like Domain"/>
    <property type="match status" value="1"/>
</dbReference>
<evidence type="ECO:0000256" key="3">
    <source>
        <dbReference type="ARBA" id="ARBA00022679"/>
    </source>
</evidence>
<comment type="subcellular location">
    <subcellularLocation>
        <location evidence="1">Membrane</location>
        <topology evidence="1">Multi-pass membrane protein</topology>
    </subcellularLocation>
</comment>
<keyword evidence="4 7" id="KW-0812">Transmembrane</keyword>
<dbReference type="InterPro" id="IPR017475">
    <property type="entry name" value="EPS_sugar_tfrase"/>
</dbReference>
<gene>
    <name evidence="9" type="ORF">INP51_12915</name>
</gene>
<keyword evidence="10" id="KW-1185">Reference proteome</keyword>
<dbReference type="PANTHER" id="PTHR30576">
    <property type="entry name" value="COLANIC BIOSYNTHESIS UDP-GLUCOSE LIPID CARRIER TRANSFERASE"/>
    <property type="match status" value="1"/>
</dbReference>
<protein>
    <submittedName>
        <fullName evidence="9">Sugar transferase</fullName>
    </submittedName>
</protein>
<evidence type="ECO:0000313" key="10">
    <source>
        <dbReference type="Proteomes" id="UP000593601"/>
    </source>
</evidence>
<feature type="domain" description="Bacterial sugar transferase" evidence="8">
    <location>
        <begin position="275"/>
        <end position="465"/>
    </location>
</feature>
<feature type="transmembrane region" description="Helical" evidence="7">
    <location>
        <begin position="280"/>
        <end position="302"/>
    </location>
</feature>
<keyword evidence="6 7" id="KW-0472">Membrane</keyword>
<feature type="transmembrane region" description="Helical" evidence="7">
    <location>
        <begin position="105"/>
        <end position="124"/>
    </location>
</feature>
<feature type="transmembrane region" description="Helical" evidence="7">
    <location>
        <begin position="78"/>
        <end position="99"/>
    </location>
</feature>
<evidence type="ECO:0000256" key="2">
    <source>
        <dbReference type="ARBA" id="ARBA00006464"/>
    </source>
</evidence>
<evidence type="ECO:0000259" key="8">
    <source>
        <dbReference type="Pfam" id="PF02397"/>
    </source>
</evidence>
<dbReference type="Proteomes" id="UP000593601">
    <property type="component" value="Chromosome"/>
</dbReference>
<dbReference type="NCBIfam" id="TIGR03025">
    <property type="entry name" value="EPS_sugtrans"/>
    <property type="match status" value="1"/>
</dbReference>
<organism evidence="9 10">
    <name type="scientific">Blautia liquoris</name>
    <dbReference type="NCBI Taxonomy" id="2779518"/>
    <lineage>
        <taxon>Bacteria</taxon>
        <taxon>Bacillati</taxon>
        <taxon>Bacillota</taxon>
        <taxon>Clostridia</taxon>
        <taxon>Lachnospirales</taxon>
        <taxon>Lachnospiraceae</taxon>
        <taxon>Blautia</taxon>
    </lineage>
</organism>
<dbReference type="RefSeq" id="WP_193735240.1">
    <property type="nucleotide sequence ID" value="NZ_CP063304.1"/>
</dbReference>
<comment type="similarity">
    <text evidence="2">Belongs to the bacterial sugar transferase family.</text>
</comment>
<dbReference type="GO" id="GO:0016780">
    <property type="term" value="F:phosphotransferase activity, for other substituted phosphate groups"/>
    <property type="evidence" value="ECO:0007669"/>
    <property type="project" value="TreeGrafter"/>
</dbReference>
<keyword evidence="3 9" id="KW-0808">Transferase</keyword>
<evidence type="ECO:0000256" key="4">
    <source>
        <dbReference type="ARBA" id="ARBA00022692"/>
    </source>
</evidence>
<dbReference type="Pfam" id="PF13727">
    <property type="entry name" value="CoA_binding_3"/>
    <property type="match status" value="1"/>
</dbReference>
<evidence type="ECO:0000256" key="6">
    <source>
        <dbReference type="ARBA" id="ARBA00023136"/>
    </source>
</evidence>
<evidence type="ECO:0000256" key="1">
    <source>
        <dbReference type="ARBA" id="ARBA00004141"/>
    </source>
</evidence>
<evidence type="ECO:0000313" key="9">
    <source>
        <dbReference type="EMBL" id="QOV18879.1"/>
    </source>
</evidence>
<accession>A0A7M2RF52</accession>
<dbReference type="GO" id="GO:0016020">
    <property type="term" value="C:membrane"/>
    <property type="evidence" value="ECO:0007669"/>
    <property type="project" value="UniProtKB-SubCell"/>
</dbReference>
<evidence type="ECO:0000256" key="5">
    <source>
        <dbReference type="ARBA" id="ARBA00022989"/>
    </source>
</evidence>
<dbReference type="Pfam" id="PF02397">
    <property type="entry name" value="Bac_transf"/>
    <property type="match status" value="1"/>
</dbReference>
<keyword evidence="5 7" id="KW-1133">Transmembrane helix</keyword>
<feature type="transmembrane region" description="Helical" evidence="7">
    <location>
        <begin position="45"/>
        <end position="66"/>
    </location>
</feature>
<name>A0A7M2RF52_9FIRM</name>
<feature type="transmembrane region" description="Helical" evidence="7">
    <location>
        <begin position="12"/>
        <end position="30"/>
    </location>
</feature>
<sequence length="471" mass="54277">MYRKFNSGWMKHYDFILWDIICVEIAYWLACLLRDGRGLFGEDEYRTVACVLIFIEILVGVSFPSYKNILKRGYLKELKAVIIHTSEVWAVLSILLYLLRIAPQFSRAVFLLGWALHIVFSYMVRNVWKKVLTIYFAENGNRSFVIVTTSEYATKTVDVIKKNNTYGLKITGLILLDRNCVGDYFSGIPAVAYKDDAEEYLLKNWVDEVFVNIPERQKLPTELIEICEMMGITVHLRIARIDELQSTKKIVQSMAGYTVITSTVNTLDTRQAILKRLMDICGGLAGSFIALLLFVFLAPIIFVKSPGPIFFAQMRIGKNGRIFKMYKFRSMYMDAEERKKELMKQNKIKDGMMFKMDNDPRIIKGIGHFIRNHSLDEFPQFFNVLKGDMSLVGTRPPTIDEWEKYSPRHRIRMAAKPGITGMWQISGRSDITDFEDVVKLDEDYIRTWSFGLDFKIILKTVKGMVSGDGAS</sequence>
<dbReference type="EMBL" id="CP063304">
    <property type="protein sequence ID" value="QOV18879.1"/>
    <property type="molecule type" value="Genomic_DNA"/>
</dbReference>
<evidence type="ECO:0000256" key="7">
    <source>
        <dbReference type="SAM" id="Phobius"/>
    </source>
</evidence>
<dbReference type="InterPro" id="IPR003362">
    <property type="entry name" value="Bact_transf"/>
</dbReference>
<dbReference type="KEGG" id="bliq:INP51_12915"/>
<dbReference type="AlphaFoldDB" id="A0A7M2RF52"/>
<proteinExistence type="inferred from homology"/>
<dbReference type="PANTHER" id="PTHR30576:SF10">
    <property type="entry name" value="SLL5057 PROTEIN"/>
    <property type="match status" value="1"/>
</dbReference>
<reference evidence="9 10" key="1">
    <citation type="submission" date="2020-10" db="EMBL/GenBank/DDBJ databases">
        <title>Blautia liquoris sp.nov., isolated from the mud in a fermentation cellar used for the production of Chinese strong-flavoured liquor.</title>
        <authorList>
            <person name="Lu L."/>
        </authorList>
    </citation>
    <scope>NUCLEOTIDE SEQUENCE [LARGE SCALE GENOMIC DNA]</scope>
    <source>
        <strain evidence="9 10">LZLJ-3</strain>
    </source>
</reference>